<dbReference type="eggNOG" id="ENOG5032TG3">
    <property type="taxonomic scope" value="Bacteria"/>
</dbReference>
<feature type="transmembrane region" description="Helical" evidence="1">
    <location>
        <begin position="176"/>
        <end position="197"/>
    </location>
</feature>
<keyword evidence="1" id="KW-0472">Membrane</keyword>
<dbReference type="Pfam" id="PF11139">
    <property type="entry name" value="SfLAP"/>
    <property type="match status" value="1"/>
</dbReference>
<evidence type="ECO:0000313" key="2">
    <source>
        <dbReference type="EMBL" id="GAB47828.1"/>
    </source>
</evidence>
<accession>H5UQ23</accession>
<dbReference type="Proteomes" id="UP000004367">
    <property type="component" value="Unassembled WGS sequence"/>
</dbReference>
<dbReference type="AlphaFoldDB" id="H5UQ23"/>
<gene>
    <name evidence="2" type="ORF">MOPEL_029_01090</name>
</gene>
<protein>
    <recommendedName>
        <fullName evidence="4">Sap-like sulfolipid-1-addressing protein</fullName>
    </recommendedName>
</protein>
<evidence type="ECO:0000313" key="3">
    <source>
        <dbReference type="Proteomes" id="UP000004367"/>
    </source>
</evidence>
<reference evidence="2 3" key="1">
    <citation type="submission" date="2012-02" db="EMBL/GenBank/DDBJ databases">
        <title>Whole genome shotgun sequence of Mobilicoccus pelagius NBRC 104925.</title>
        <authorList>
            <person name="Yoshida Y."/>
            <person name="Hosoyama A."/>
            <person name="Tsuchikane K."/>
            <person name="Katsumata H."/>
            <person name="Yamazaki S."/>
            <person name="Fujita N."/>
        </authorList>
    </citation>
    <scope>NUCLEOTIDE SEQUENCE [LARGE SCALE GENOMIC DNA]</scope>
    <source>
        <strain evidence="2 3">NBRC 104925</strain>
    </source>
</reference>
<dbReference type="InterPro" id="IPR021315">
    <property type="entry name" value="Gap/Sap"/>
</dbReference>
<dbReference type="RefSeq" id="WP_009481726.1">
    <property type="nucleotide sequence ID" value="NZ_BAFE01000027.1"/>
</dbReference>
<keyword evidence="1" id="KW-1133">Transmembrane helix</keyword>
<keyword evidence="3" id="KW-1185">Reference proteome</keyword>
<feature type="transmembrane region" description="Helical" evidence="1">
    <location>
        <begin position="37"/>
        <end position="59"/>
    </location>
</feature>
<keyword evidence="1" id="KW-0812">Transmembrane</keyword>
<sequence>MTPTDLVPLAGLALVDSTSFGTLGIPVFLLARERVHVRAFLLFLATLAGFYWALGLLLLGGADMLTRTLAGVADLPVLGWAQLAAGVTLFALSWTVDGNATRRRTARRAASGVETGPTRRERWQAALVDDRPRARVVVAVALGAGLVEAASMLPYLAAVGIIAAAHPGPVTVAGVLLAYVLAMVAPALALLALRLVARRALDPLLRRLGTWLDRNADDILGWVLGIVGLLLAADAAQRLGLLQFG</sequence>
<dbReference type="EMBL" id="BAFE01000027">
    <property type="protein sequence ID" value="GAB47828.1"/>
    <property type="molecule type" value="Genomic_DNA"/>
</dbReference>
<name>H5UQ23_9MICO</name>
<feature type="transmembrane region" description="Helical" evidence="1">
    <location>
        <begin position="6"/>
        <end position="30"/>
    </location>
</feature>
<evidence type="ECO:0008006" key="4">
    <source>
        <dbReference type="Google" id="ProtNLM"/>
    </source>
</evidence>
<evidence type="ECO:0000256" key="1">
    <source>
        <dbReference type="SAM" id="Phobius"/>
    </source>
</evidence>
<feature type="transmembrane region" description="Helical" evidence="1">
    <location>
        <begin position="136"/>
        <end position="164"/>
    </location>
</feature>
<feature type="transmembrane region" description="Helical" evidence="1">
    <location>
        <begin position="79"/>
        <end position="98"/>
    </location>
</feature>
<feature type="transmembrane region" description="Helical" evidence="1">
    <location>
        <begin position="218"/>
        <end position="236"/>
    </location>
</feature>
<proteinExistence type="predicted"/>
<organism evidence="2 3">
    <name type="scientific">Mobilicoccus pelagius NBRC 104925</name>
    <dbReference type="NCBI Taxonomy" id="1089455"/>
    <lineage>
        <taxon>Bacteria</taxon>
        <taxon>Bacillati</taxon>
        <taxon>Actinomycetota</taxon>
        <taxon>Actinomycetes</taxon>
        <taxon>Micrococcales</taxon>
        <taxon>Dermatophilaceae</taxon>
        <taxon>Mobilicoccus</taxon>
    </lineage>
</organism>
<comment type="caution">
    <text evidence="2">The sequence shown here is derived from an EMBL/GenBank/DDBJ whole genome shotgun (WGS) entry which is preliminary data.</text>
</comment>